<evidence type="ECO:0000313" key="5">
    <source>
        <dbReference type="Proteomes" id="UP000465112"/>
    </source>
</evidence>
<gene>
    <name evidence="4" type="ORF">PFLUV_G00007560</name>
</gene>
<comment type="caution">
    <text evidence="4">The sequence shown here is derived from an EMBL/GenBank/DDBJ whole genome shotgun (WGS) entry which is preliminary data.</text>
</comment>
<feature type="domain" description="Ig-like" evidence="3">
    <location>
        <begin position="19"/>
        <end position="126"/>
    </location>
</feature>
<dbReference type="InterPro" id="IPR036179">
    <property type="entry name" value="Ig-like_dom_sf"/>
</dbReference>
<dbReference type="Gene3D" id="2.60.40.10">
    <property type="entry name" value="Immunoglobulins"/>
    <property type="match status" value="1"/>
</dbReference>
<dbReference type="PROSITE" id="PS50835">
    <property type="entry name" value="IG_LIKE"/>
    <property type="match status" value="1"/>
</dbReference>
<dbReference type="InterPro" id="IPR013783">
    <property type="entry name" value="Ig-like_fold"/>
</dbReference>
<evidence type="ECO:0000259" key="3">
    <source>
        <dbReference type="PROSITE" id="PS50835"/>
    </source>
</evidence>
<sequence>MVYTALYTLLWLLTAFVTPQELVTLSVTPKITAECGKQVTINCNVSSSRHGLSIKHMNWSQNNRSFCSVDNEGNITHHRHTLSHFHCEYKHGQLSLIFKRVQPLESGDYRCKLQSNQGAKHQYTIVELQECCGIVEGVSTSDGPACTFKYVYPDGDVHWFHGSHHLSDGYSSKLKDNPSSKAKTLPL</sequence>
<dbReference type="AlphaFoldDB" id="A0A6A5FQN3"/>
<dbReference type="InterPro" id="IPR013151">
    <property type="entry name" value="Immunoglobulin_dom"/>
</dbReference>
<dbReference type="Proteomes" id="UP000465112">
    <property type="component" value="Chromosome 1"/>
</dbReference>
<feature type="signal peptide" evidence="2">
    <location>
        <begin position="1"/>
        <end position="19"/>
    </location>
</feature>
<dbReference type="SUPFAM" id="SSF48726">
    <property type="entry name" value="Immunoglobulin"/>
    <property type="match status" value="1"/>
</dbReference>
<proteinExistence type="predicted"/>
<keyword evidence="1" id="KW-0393">Immunoglobulin domain</keyword>
<reference evidence="4 5" key="1">
    <citation type="submission" date="2019-06" db="EMBL/GenBank/DDBJ databases">
        <title>A chromosome-scale genome assembly of the European perch, Perca fluviatilis.</title>
        <authorList>
            <person name="Roques C."/>
            <person name="Zahm M."/>
            <person name="Cabau C."/>
            <person name="Klopp C."/>
            <person name="Bouchez O."/>
            <person name="Donnadieu C."/>
            <person name="Kuhl H."/>
            <person name="Gislard M."/>
            <person name="Guendouz S."/>
            <person name="Journot L."/>
            <person name="Haffray P."/>
            <person name="Bestin A."/>
            <person name="Morvezen R."/>
            <person name="Feron R."/>
            <person name="Wen M."/>
            <person name="Jouanno E."/>
            <person name="Herpin A."/>
            <person name="Schartl M."/>
            <person name="Postlethwait J."/>
            <person name="Schaerlinger B."/>
            <person name="Chardard D."/>
            <person name="Lecocq T."/>
            <person name="Poncet C."/>
            <person name="Jaffrelo L."/>
            <person name="Lampietro C."/>
            <person name="Guiguen Y."/>
        </authorList>
    </citation>
    <scope>NUCLEOTIDE SEQUENCE [LARGE SCALE GENOMIC DNA]</scope>
    <source>
        <tissue evidence="4">Blood</tissue>
    </source>
</reference>
<name>A0A6A5FQN3_PERFL</name>
<feature type="chain" id="PRO_5025578450" description="Ig-like domain-containing protein" evidence="2">
    <location>
        <begin position="20"/>
        <end position="187"/>
    </location>
</feature>
<protein>
    <recommendedName>
        <fullName evidence="3">Ig-like domain-containing protein</fullName>
    </recommendedName>
</protein>
<dbReference type="InterPro" id="IPR003599">
    <property type="entry name" value="Ig_sub"/>
</dbReference>
<dbReference type="EMBL" id="VHII01000001">
    <property type="protein sequence ID" value="KAF1395054.1"/>
    <property type="molecule type" value="Genomic_DNA"/>
</dbReference>
<accession>A0A6A5FQN3</accession>
<dbReference type="SMART" id="SM00409">
    <property type="entry name" value="IG"/>
    <property type="match status" value="1"/>
</dbReference>
<organism evidence="4 5">
    <name type="scientific">Perca fluviatilis</name>
    <name type="common">European perch</name>
    <dbReference type="NCBI Taxonomy" id="8168"/>
    <lineage>
        <taxon>Eukaryota</taxon>
        <taxon>Metazoa</taxon>
        <taxon>Chordata</taxon>
        <taxon>Craniata</taxon>
        <taxon>Vertebrata</taxon>
        <taxon>Euteleostomi</taxon>
        <taxon>Actinopterygii</taxon>
        <taxon>Neopterygii</taxon>
        <taxon>Teleostei</taxon>
        <taxon>Neoteleostei</taxon>
        <taxon>Acanthomorphata</taxon>
        <taxon>Eupercaria</taxon>
        <taxon>Perciformes</taxon>
        <taxon>Percoidei</taxon>
        <taxon>Percidae</taxon>
        <taxon>Percinae</taxon>
        <taxon>Perca</taxon>
    </lineage>
</organism>
<keyword evidence="5" id="KW-1185">Reference proteome</keyword>
<evidence type="ECO:0000313" key="4">
    <source>
        <dbReference type="EMBL" id="KAF1395054.1"/>
    </source>
</evidence>
<dbReference type="InterPro" id="IPR007110">
    <property type="entry name" value="Ig-like_dom"/>
</dbReference>
<evidence type="ECO:0000256" key="2">
    <source>
        <dbReference type="SAM" id="SignalP"/>
    </source>
</evidence>
<evidence type="ECO:0000256" key="1">
    <source>
        <dbReference type="ARBA" id="ARBA00023319"/>
    </source>
</evidence>
<keyword evidence="2" id="KW-0732">Signal</keyword>
<dbReference type="Pfam" id="PF00047">
    <property type="entry name" value="ig"/>
    <property type="match status" value="1"/>
</dbReference>